<accession>A0A8H3EWI7</accession>
<gene>
    <name evidence="3" type="ORF">HETSPECPRED_009626</name>
</gene>
<dbReference type="Proteomes" id="UP000664521">
    <property type="component" value="Unassembled WGS sequence"/>
</dbReference>
<evidence type="ECO:0000313" key="4">
    <source>
        <dbReference type="Proteomes" id="UP000664521"/>
    </source>
</evidence>
<reference evidence="3" key="1">
    <citation type="submission" date="2021-03" db="EMBL/GenBank/DDBJ databases">
        <authorList>
            <person name="Tagirdzhanova G."/>
        </authorList>
    </citation>
    <scope>NUCLEOTIDE SEQUENCE</scope>
</reference>
<dbReference type="SUPFAM" id="SSF51735">
    <property type="entry name" value="NAD(P)-binding Rossmann-fold domains"/>
    <property type="match status" value="1"/>
</dbReference>
<dbReference type="PANTHER" id="PTHR43669:SF14">
    <property type="entry name" value="OXIDOREDUCTASE"/>
    <property type="match status" value="1"/>
</dbReference>
<dbReference type="OrthoDB" id="1393670at2759"/>
<evidence type="ECO:0000256" key="1">
    <source>
        <dbReference type="ARBA" id="ARBA00006484"/>
    </source>
</evidence>
<protein>
    <recommendedName>
        <fullName evidence="5">SDR family NAD(P)-dependent oxidoreductase</fullName>
    </recommendedName>
</protein>
<keyword evidence="2" id="KW-0560">Oxidoreductase</keyword>
<dbReference type="AlphaFoldDB" id="A0A8H3EWI7"/>
<dbReference type="InterPro" id="IPR036291">
    <property type="entry name" value="NAD(P)-bd_dom_sf"/>
</dbReference>
<name>A0A8H3EWI7_9LECA</name>
<comment type="similarity">
    <text evidence="1">Belongs to the short-chain dehydrogenases/reductases (SDR) family.</text>
</comment>
<dbReference type="EMBL" id="CAJPDS010000008">
    <property type="protein sequence ID" value="CAF9910146.1"/>
    <property type="molecule type" value="Genomic_DNA"/>
</dbReference>
<keyword evidence="4" id="KW-1185">Reference proteome</keyword>
<comment type="caution">
    <text evidence="3">The sequence shown here is derived from an EMBL/GenBank/DDBJ whole genome shotgun (WGS) entry which is preliminary data.</text>
</comment>
<dbReference type="Pfam" id="PF00106">
    <property type="entry name" value="adh_short"/>
    <property type="match status" value="1"/>
</dbReference>
<organism evidence="3 4">
    <name type="scientific">Heterodermia speciosa</name>
    <dbReference type="NCBI Taxonomy" id="116794"/>
    <lineage>
        <taxon>Eukaryota</taxon>
        <taxon>Fungi</taxon>
        <taxon>Dikarya</taxon>
        <taxon>Ascomycota</taxon>
        <taxon>Pezizomycotina</taxon>
        <taxon>Lecanoromycetes</taxon>
        <taxon>OSLEUM clade</taxon>
        <taxon>Lecanoromycetidae</taxon>
        <taxon>Caliciales</taxon>
        <taxon>Physciaceae</taxon>
        <taxon>Heterodermia</taxon>
    </lineage>
</organism>
<sequence length="136" mass="13995">MVNERAAQIAGHLAPNGLLAGQVAIITGSGQGIGAEAAHLFAREGARVVVQDIDGAKAQGVVERIKQAGGTAIAVTGDMLDAKHIDELVKKAAEFGGGKIHIIVNNAGFTWDGVIHKVSDQISQPGRRLTAKDEAA</sequence>
<evidence type="ECO:0008006" key="5">
    <source>
        <dbReference type="Google" id="ProtNLM"/>
    </source>
</evidence>
<proteinExistence type="inferred from homology"/>
<dbReference type="Gene3D" id="3.40.50.720">
    <property type="entry name" value="NAD(P)-binding Rossmann-like Domain"/>
    <property type="match status" value="1"/>
</dbReference>
<dbReference type="InterPro" id="IPR002347">
    <property type="entry name" value="SDR_fam"/>
</dbReference>
<dbReference type="GO" id="GO:0016491">
    <property type="term" value="F:oxidoreductase activity"/>
    <property type="evidence" value="ECO:0007669"/>
    <property type="project" value="UniProtKB-KW"/>
</dbReference>
<dbReference type="PANTHER" id="PTHR43669">
    <property type="entry name" value="5-KETO-D-GLUCONATE 5-REDUCTASE"/>
    <property type="match status" value="1"/>
</dbReference>
<evidence type="ECO:0000256" key="2">
    <source>
        <dbReference type="ARBA" id="ARBA00023002"/>
    </source>
</evidence>
<evidence type="ECO:0000313" key="3">
    <source>
        <dbReference type="EMBL" id="CAF9910146.1"/>
    </source>
</evidence>
<dbReference type="PRINTS" id="PR00081">
    <property type="entry name" value="GDHRDH"/>
</dbReference>